<dbReference type="SMART" id="SM00091">
    <property type="entry name" value="PAS"/>
    <property type="match status" value="1"/>
</dbReference>
<evidence type="ECO:0000313" key="5">
    <source>
        <dbReference type="EMBL" id="WMC09623.1"/>
    </source>
</evidence>
<dbReference type="InterPro" id="IPR000160">
    <property type="entry name" value="GGDEF_dom"/>
</dbReference>
<feature type="region of interest" description="Disordered" evidence="1">
    <location>
        <begin position="1"/>
        <end position="27"/>
    </location>
</feature>
<proteinExistence type="predicted"/>
<dbReference type="EMBL" id="CP118224">
    <property type="protein sequence ID" value="WMC09623.1"/>
    <property type="molecule type" value="Genomic_DNA"/>
</dbReference>
<dbReference type="CDD" id="cd00130">
    <property type="entry name" value="PAS"/>
    <property type="match status" value="1"/>
</dbReference>
<dbReference type="NCBIfam" id="TIGR00254">
    <property type="entry name" value="GGDEF"/>
    <property type="match status" value="1"/>
</dbReference>
<dbReference type="SUPFAM" id="SSF55785">
    <property type="entry name" value="PYP-like sensor domain (PAS domain)"/>
    <property type="match status" value="1"/>
</dbReference>
<dbReference type="Proteomes" id="UP001223802">
    <property type="component" value="Chromosome"/>
</dbReference>
<dbReference type="AlphaFoldDB" id="A0AA50Q960"/>
<dbReference type="SMART" id="SM00052">
    <property type="entry name" value="EAL"/>
    <property type="match status" value="1"/>
</dbReference>
<evidence type="ECO:0000259" key="3">
    <source>
        <dbReference type="PROSITE" id="PS50883"/>
    </source>
</evidence>
<dbReference type="PANTHER" id="PTHR44757">
    <property type="entry name" value="DIGUANYLATE CYCLASE DGCP"/>
    <property type="match status" value="1"/>
</dbReference>
<dbReference type="InterPro" id="IPR052155">
    <property type="entry name" value="Biofilm_reg_signaling"/>
</dbReference>
<dbReference type="InterPro" id="IPR000700">
    <property type="entry name" value="PAS-assoc_C"/>
</dbReference>
<dbReference type="SUPFAM" id="SSF141868">
    <property type="entry name" value="EAL domain-like"/>
    <property type="match status" value="1"/>
</dbReference>
<dbReference type="InterPro" id="IPR000014">
    <property type="entry name" value="PAS"/>
</dbReference>
<name>A0AA50Q960_9GAMM</name>
<evidence type="ECO:0000259" key="4">
    <source>
        <dbReference type="PROSITE" id="PS50887"/>
    </source>
</evidence>
<evidence type="ECO:0000259" key="2">
    <source>
        <dbReference type="PROSITE" id="PS50113"/>
    </source>
</evidence>
<feature type="domain" description="PAC" evidence="2">
    <location>
        <begin position="102"/>
        <end position="154"/>
    </location>
</feature>
<dbReference type="RefSeq" id="WP_306760818.1">
    <property type="nucleotide sequence ID" value="NZ_CP118224.1"/>
</dbReference>
<dbReference type="PANTHER" id="PTHR44757:SF2">
    <property type="entry name" value="BIOFILM ARCHITECTURE MAINTENANCE PROTEIN MBAA"/>
    <property type="match status" value="1"/>
</dbReference>
<dbReference type="PROSITE" id="PS50887">
    <property type="entry name" value="GGDEF"/>
    <property type="match status" value="1"/>
</dbReference>
<keyword evidence="6" id="KW-1185">Reference proteome</keyword>
<accession>A0AA50Q960</accession>
<protein>
    <submittedName>
        <fullName evidence="5">EAL domain-containing protein</fullName>
    </submittedName>
</protein>
<dbReference type="PROSITE" id="PS50113">
    <property type="entry name" value="PAC"/>
    <property type="match status" value="1"/>
</dbReference>
<dbReference type="InterPro" id="IPR029787">
    <property type="entry name" value="Nucleotide_cyclase"/>
</dbReference>
<feature type="domain" description="EAL" evidence="3">
    <location>
        <begin position="327"/>
        <end position="580"/>
    </location>
</feature>
<dbReference type="InterPro" id="IPR043128">
    <property type="entry name" value="Rev_trsase/Diguanyl_cyclase"/>
</dbReference>
<dbReference type="SUPFAM" id="SSF55073">
    <property type="entry name" value="Nucleotide cyclase"/>
    <property type="match status" value="1"/>
</dbReference>
<dbReference type="InterPro" id="IPR035919">
    <property type="entry name" value="EAL_sf"/>
</dbReference>
<evidence type="ECO:0000256" key="1">
    <source>
        <dbReference type="SAM" id="MobiDB-lite"/>
    </source>
</evidence>
<dbReference type="Gene3D" id="3.30.450.20">
    <property type="entry name" value="PAS domain"/>
    <property type="match status" value="1"/>
</dbReference>
<dbReference type="Gene3D" id="3.20.20.450">
    <property type="entry name" value="EAL domain"/>
    <property type="match status" value="1"/>
</dbReference>
<evidence type="ECO:0000313" key="6">
    <source>
        <dbReference type="Proteomes" id="UP001223802"/>
    </source>
</evidence>
<dbReference type="SMART" id="SM00267">
    <property type="entry name" value="GGDEF"/>
    <property type="match status" value="1"/>
</dbReference>
<dbReference type="NCBIfam" id="TIGR00229">
    <property type="entry name" value="sensory_box"/>
    <property type="match status" value="1"/>
</dbReference>
<reference evidence="5 6" key="1">
    <citation type="submission" date="2023-02" db="EMBL/GenBank/DDBJ databases">
        <title>Complete genome sequence of a novel bacterium Oceanimonas sp. NTOU-MSR1 isolated from marine coast sediment.</title>
        <authorList>
            <person name="Yang H.-T."/>
            <person name="Chen Y.-L."/>
            <person name="Ho Y.-N."/>
        </authorList>
    </citation>
    <scope>NUCLEOTIDE SEQUENCE [LARGE SCALE GENOMIC DNA]</scope>
    <source>
        <strain evidence="5 6">NTOU-MSR1</strain>
    </source>
</reference>
<dbReference type="InterPro" id="IPR035965">
    <property type="entry name" value="PAS-like_dom_sf"/>
</dbReference>
<dbReference type="CDD" id="cd01948">
    <property type="entry name" value="EAL"/>
    <property type="match status" value="1"/>
</dbReference>
<organism evidence="5 6">
    <name type="scientific">Oceanimonas pelagia</name>
    <dbReference type="NCBI Taxonomy" id="3028314"/>
    <lineage>
        <taxon>Bacteria</taxon>
        <taxon>Pseudomonadati</taxon>
        <taxon>Pseudomonadota</taxon>
        <taxon>Gammaproteobacteria</taxon>
        <taxon>Aeromonadales</taxon>
        <taxon>Aeromonadaceae</taxon>
        <taxon>Oceanimonas</taxon>
    </lineage>
</organism>
<dbReference type="Pfam" id="PF00563">
    <property type="entry name" value="EAL"/>
    <property type="match status" value="1"/>
</dbReference>
<sequence>MDQHNWLPRGDAPVPGSTSAPRRAPPAGSLTLARQVMQYTREGIVIMDARGRVLEVNPAFCHHCELAATELEGRHITQVSKGLHEGRYYRRIWQRLQLQQQWEGEVEHITRRGEVVTHWLMLRLIHDEAGRITHIVGILDNISRLRQSEERLSFLAHHDSLTGTANREFLLSWFSRIRADLAANEQLALLFIDLDRFKPINDGFGHGVGDRVLQALAERLQQMVDANEMVARIGGDEFVMVWRDIDTEQTLFERAARLLERLEAPVRVDQHELSVGASVGISLYPKHGLEIETLLRYADTAMYEAKTYSRSHIALFDSDSFAQLEQRGRLAGDFRAALAQGQLFLEYQPRMDLASGTLPAVEALLRWHHPTLGLVAPDAFLPAARDAGLLGRLAEWVFTEAAQQQRRWHELGWRGRISLNMSGLEPELEQPRILRLIELLRARGVNPADFELELRSDFIMRRSESLLRVIEGFRAAGMAVYLDNLGHGRFRFDILKGLPVDGIKLDRGLLTEPLDAFDRSVIQALLLLAHTLGLNTVACGVESAGQLAFLREHGCRQVQGEWLAGPLASERVPGFIPALPGSAVPG</sequence>
<feature type="domain" description="GGDEF" evidence="4">
    <location>
        <begin position="185"/>
        <end position="318"/>
    </location>
</feature>
<dbReference type="CDD" id="cd01949">
    <property type="entry name" value="GGDEF"/>
    <property type="match status" value="1"/>
</dbReference>
<dbReference type="InterPro" id="IPR001633">
    <property type="entry name" value="EAL_dom"/>
</dbReference>
<dbReference type="Gene3D" id="3.30.70.270">
    <property type="match status" value="1"/>
</dbReference>
<dbReference type="PROSITE" id="PS50883">
    <property type="entry name" value="EAL"/>
    <property type="match status" value="1"/>
</dbReference>
<dbReference type="Pfam" id="PF00990">
    <property type="entry name" value="GGDEF"/>
    <property type="match status" value="1"/>
</dbReference>
<gene>
    <name evidence="5" type="ORF">PU634_10890</name>
</gene>
<dbReference type="Pfam" id="PF13426">
    <property type="entry name" value="PAS_9"/>
    <property type="match status" value="1"/>
</dbReference>
<dbReference type="KEGG" id="ope:PU634_10890"/>